<reference evidence="2" key="1">
    <citation type="journal article" date="2020" name="Microb. Genom.">
        <title>Genetic diversity of clinical and environmental Mucorales isolates obtained from an investigation of mucormycosis cases among solid organ transplant recipients.</title>
        <authorList>
            <person name="Nguyen M.H."/>
            <person name="Kaul D."/>
            <person name="Muto C."/>
            <person name="Cheng S.J."/>
            <person name="Richter R.A."/>
            <person name="Bruno V.M."/>
            <person name="Liu G."/>
            <person name="Beyhan S."/>
            <person name="Sundermann A.J."/>
            <person name="Mounaud S."/>
            <person name="Pasculle A.W."/>
            <person name="Nierman W.C."/>
            <person name="Driscoll E."/>
            <person name="Cumbie R."/>
            <person name="Clancy C.J."/>
            <person name="Dupont C.L."/>
        </authorList>
    </citation>
    <scope>NUCLEOTIDE SEQUENCE</scope>
    <source>
        <strain evidence="2">GL16</strain>
    </source>
</reference>
<evidence type="ECO:0000313" key="3">
    <source>
        <dbReference type="Proteomes" id="UP000717996"/>
    </source>
</evidence>
<protein>
    <submittedName>
        <fullName evidence="2">Uncharacterized protein</fullName>
    </submittedName>
</protein>
<sequence length="79" mass="8518">MSDKHNPLKSKSTDTAGTVGKSIEMVNGDIAMEEVDSSGQIGQSLINSFASLPRSSSGIERRMETSKSIVENLQVMMIE</sequence>
<evidence type="ECO:0000256" key="1">
    <source>
        <dbReference type="SAM" id="MobiDB-lite"/>
    </source>
</evidence>
<evidence type="ECO:0000313" key="2">
    <source>
        <dbReference type="EMBL" id="KAG1548902.1"/>
    </source>
</evidence>
<feature type="region of interest" description="Disordered" evidence="1">
    <location>
        <begin position="1"/>
        <end position="20"/>
    </location>
</feature>
<dbReference type="AlphaFoldDB" id="A0A9P6YHT0"/>
<dbReference type="Proteomes" id="UP000717996">
    <property type="component" value="Unassembled WGS sequence"/>
</dbReference>
<organism evidence="2 3">
    <name type="scientific">Rhizopus oryzae</name>
    <name type="common">Mucormycosis agent</name>
    <name type="synonym">Rhizopus arrhizus var. delemar</name>
    <dbReference type="NCBI Taxonomy" id="64495"/>
    <lineage>
        <taxon>Eukaryota</taxon>
        <taxon>Fungi</taxon>
        <taxon>Fungi incertae sedis</taxon>
        <taxon>Mucoromycota</taxon>
        <taxon>Mucoromycotina</taxon>
        <taxon>Mucoromycetes</taxon>
        <taxon>Mucorales</taxon>
        <taxon>Mucorineae</taxon>
        <taxon>Rhizopodaceae</taxon>
        <taxon>Rhizopus</taxon>
    </lineage>
</organism>
<dbReference type="OrthoDB" id="10300640at2759"/>
<dbReference type="EMBL" id="JAANIT010000332">
    <property type="protein sequence ID" value="KAG1548902.1"/>
    <property type="molecule type" value="Genomic_DNA"/>
</dbReference>
<comment type="caution">
    <text evidence="2">The sequence shown here is derived from an EMBL/GenBank/DDBJ whole genome shotgun (WGS) entry which is preliminary data.</text>
</comment>
<proteinExistence type="predicted"/>
<name>A0A9P6YHT0_RHIOR</name>
<gene>
    <name evidence="2" type="ORF">G6F51_003386</name>
</gene>
<accession>A0A9P6YHT0</accession>